<accession>A0A8X6J2J2</accession>
<reference evidence="1" key="1">
    <citation type="submission" date="2020-07" db="EMBL/GenBank/DDBJ databases">
        <title>Multicomponent nature underlies the extraordinary mechanical properties of spider dragline silk.</title>
        <authorList>
            <person name="Kono N."/>
            <person name="Nakamura H."/>
            <person name="Mori M."/>
            <person name="Yoshida Y."/>
            <person name="Ohtoshi R."/>
            <person name="Malay A.D."/>
            <person name="Moran D.A.P."/>
            <person name="Tomita M."/>
            <person name="Numata K."/>
            <person name="Arakawa K."/>
        </authorList>
    </citation>
    <scope>NUCLEOTIDE SEQUENCE</scope>
</reference>
<dbReference type="Proteomes" id="UP000887116">
    <property type="component" value="Unassembled WGS sequence"/>
</dbReference>
<organism evidence="1 2">
    <name type="scientific">Trichonephila clavata</name>
    <name type="common">Joro spider</name>
    <name type="synonym">Nephila clavata</name>
    <dbReference type="NCBI Taxonomy" id="2740835"/>
    <lineage>
        <taxon>Eukaryota</taxon>
        <taxon>Metazoa</taxon>
        <taxon>Ecdysozoa</taxon>
        <taxon>Arthropoda</taxon>
        <taxon>Chelicerata</taxon>
        <taxon>Arachnida</taxon>
        <taxon>Araneae</taxon>
        <taxon>Araneomorphae</taxon>
        <taxon>Entelegynae</taxon>
        <taxon>Araneoidea</taxon>
        <taxon>Nephilidae</taxon>
        <taxon>Trichonephila</taxon>
    </lineage>
</organism>
<comment type="caution">
    <text evidence="1">The sequence shown here is derived from an EMBL/GenBank/DDBJ whole genome shotgun (WGS) entry which is preliminary data.</text>
</comment>
<dbReference type="AlphaFoldDB" id="A0A8X6J2J2"/>
<dbReference type="EMBL" id="BMAO01003561">
    <property type="protein sequence ID" value="GFQ88695.1"/>
    <property type="molecule type" value="Genomic_DNA"/>
</dbReference>
<sequence>MAAHVQTWMRSELAGSWGRMAYLDPHTTHYQSRTLMLPTASMAVRIESPSTKTVFNREGHNLRGGNLFFSLLCSFLPPLMRFGSRRKKGIRAEMTHRGVIRAPFSGL</sequence>
<proteinExistence type="predicted"/>
<protein>
    <submittedName>
        <fullName evidence="1">Uncharacterized protein</fullName>
    </submittedName>
</protein>
<evidence type="ECO:0000313" key="2">
    <source>
        <dbReference type="Proteomes" id="UP000887116"/>
    </source>
</evidence>
<evidence type="ECO:0000313" key="1">
    <source>
        <dbReference type="EMBL" id="GFQ88695.1"/>
    </source>
</evidence>
<name>A0A8X6J2J2_TRICU</name>
<gene>
    <name evidence="1" type="ORF">TNCT_364121</name>
</gene>
<keyword evidence="2" id="KW-1185">Reference proteome</keyword>